<proteinExistence type="predicted"/>
<dbReference type="RefSeq" id="WP_256532788.1">
    <property type="nucleotide sequence ID" value="NZ_CP101824.1"/>
</dbReference>
<evidence type="ECO:0000313" key="2">
    <source>
        <dbReference type="Proteomes" id="UP001595846"/>
    </source>
</evidence>
<dbReference type="AlphaFoldDB" id="A0ABD5NQW2"/>
<dbReference type="InterPro" id="IPR058703">
    <property type="entry name" value="PIN-containing"/>
</dbReference>
<accession>A0ABD5NQW2</accession>
<comment type="caution">
    <text evidence="1">The sequence shown here is derived from an EMBL/GenBank/DDBJ whole genome shotgun (WGS) entry which is preliminary data.</text>
</comment>
<name>A0ABD5NQW2_9EURY</name>
<protein>
    <recommendedName>
        <fullName evidence="3">Nucleic acid-binding protein, contains PIN domain</fullName>
    </recommendedName>
</protein>
<gene>
    <name evidence="1" type="ORF">ACFOUR_12820</name>
</gene>
<dbReference type="Proteomes" id="UP001595846">
    <property type="component" value="Unassembled WGS sequence"/>
</dbReference>
<reference evidence="1 2" key="1">
    <citation type="journal article" date="2019" name="Int. J. Syst. Evol. Microbiol.">
        <title>The Global Catalogue of Microorganisms (GCM) 10K type strain sequencing project: providing services to taxonomists for standard genome sequencing and annotation.</title>
        <authorList>
            <consortium name="The Broad Institute Genomics Platform"/>
            <consortium name="The Broad Institute Genome Sequencing Center for Infectious Disease"/>
            <person name="Wu L."/>
            <person name="Ma J."/>
        </authorList>
    </citation>
    <scope>NUCLEOTIDE SEQUENCE [LARGE SCALE GENOMIC DNA]</scope>
    <source>
        <strain evidence="1 2">IBRC-M 10256</strain>
    </source>
</reference>
<dbReference type="EMBL" id="JBHSAQ010000011">
    <property type="protein sequence ID" value="MFC3959241.1"/>
    <property type="molecule type" value="Genomic_DNA"/>
</dbReference>
<organism evidence="1 2">
    <name type="scientific">Halovivax cerinus</name>
    <dbReference type="NCBI Taxonomy" id="1487865"/>
    <lineage>
        <taxon>Archaea</taxon>
        <taxon>Methanobacteriati</taxon>
        <taxon>Methanobacteriota</taxon>
        <taxon>Stenosarchaea group</taxon>
        <taxon>Halobacteria</taxon>
        <taxon>Halobacteriales</taxon>
        <taxon>Natrialbaceae</taxon>
        <taxon>Halovivax</taxon>
    </lineage>
</organism>
<dbReference type="GeneID" id="73901894"/>
<evidence type="ECO:0008006" key="3">
    <source>
        <dbReference type="Google" id="ProtNLM"/>
    </source>
</evidence>
<evidence type="ECO:0000313" key="1">
    <source>
        <dbReference type="EMBL" id="MFC3959241.1"/>
    </source>
</evidence>
<sequence>MSEEHPSPFPTALLLDTSFLRTIGGTESDAYQTFIQYVKAEEVQLYLTPGVVEEVSEQRGYISIDWVDRADTTEWITLLDTVQPGVRVHDGPRAGEIMDRIHERLAKFEQTPPDKLRKTDSELPAAAVMLLGSTSHESVGILIDDRNAERAISGVINNTYYEGRIRVLSIWDAVEYMERSNLG</sequence>
<keyword evidence="2" id="KW-1185">Reference proteome</keyword>
<dbReference type="Pfam" id="PF26425">
    <property type="entry name" value="PIN_halo"/>
    <property type="match status" value="1"/>
</dbReference>